<evidence type="ECO:0000313" key="2">
    <source>
        <dbReference type="EMBL" id="KAK7477954.1"/>
    </source>
</evidence>
<organism evidence="2 3">
    <name type="scientific">Batillaria attramentaria</name>
    <dbReference type="NCBI Taxonomy" id="370345"/>
    <lineage>
        <taxon>Eukaryota</taxon>
        <taxon>Metazoa</taxon>
        <taxon>Spiralia</taxon>
        <taxon>Lophotrochozoa</taxon>
        <taxon>Mollusca</taxon>
        <taxon>Gastropoda</taxon>
        <taxon>Caenogastropoda</taxon>
        <taxon>Sorbeoconcha</taxon>
        <taxon>Cerithioidea</taxon>
        <taxon>Batillariidae</taxon>
        <taxon>Batillaria</taxon>
    </lineage>
</organism>
<feature type="compositionally biased region" description="Polar residues" evidence="1">
    <location>
        <begin position="81"/>
        <end position="93"/>
    </location>
</feature>
<dbReference type="EMBL" id="JACVVK020000337">
    <property type="protein sequence ID" value="KAK7477954.1"/>
    <property type="molecule type" value="Genomic_DNA"/>
</dbReference>
<sequence length="135" mass="14756">MPTLVQEVFQKRHPAVAVTTVSEACPQFFKPNCFRNATLLLQEVWQGARQPTADFALSDRVLTPGASAPGANKCLHVQPTAPLNQIDGSPRSPQSDEDALKARSCVACERDGRLRVSLAIQKKFRSAPGSTERRN</sequence>
<dbReference type="AlphaFoldDB" id="A0ABD0JTI8"/>
<name>A0ABD0JTI8_9CAEN</name>
<evidence type="ECO:0000313" key="3">
    <source>
        <dbReference type="Proteomes" id="UP001519460"/>
    </source>
</evidence>
<keyword evidence="3" id="KW-1185">Reference proteome</keyword>
<protein>
    <submittedName>
        <fullName evidence="2">Uncharacterized protein</fullName>
    </submittedName>
</protein>
<accession>A0ABD0JTI8</accession>
<proteinExistence type="predicted"/>
<comment type="caution">
    <text evidence="2">The sequence shown here is derived from an EMBL/GenBank/DDBJ whole genome shotgun (WGS) entry which is preliminary data.</text>
</comment>
<evidence type="ECO:0000256" key="1">
    <source>
        <dbReference type="SAM" id="MobiDB-lite"/>
    </source>
</evidence>
<feature type="region of interest" description="Disordered" evidence="1">
    <location>
        <begin position="79"/>
        <end position="100"/>
    </location>
</feature>
<dbReference type="Proteomes" id="UP001519460">
    <property type="component" value="Unassembled WGS sequence"/>
</dbReference>
<gene>
    <name evidence="2" type="ORF">BaRGS_00030783</name>
</gene>
<reference evidence="2 3" key="1">
    <citation type="journal article" date="2023" name="Sci. Data">
        <title>Genome assembly of the Korean intertidal mud-creeper Batillaria attramentaria.</title>
        <authorList>
            <person name="Patra A.K."/>
            <person name="Ho P.T."/>
            <person name="Jun S."/>
            <person name="Lee S.J."/>
            <person name="Kim Y."/>
            <person name="Won Y.J."/>
        </authorList>
    </citation>
    <scope>NUCLEOTIDE SEQUENCE [LARGE SCALE GENOMIC DNA]</scope>
    <source>
        <strain evidence="2">Wonlab-2016</strain>
    </source>
</reference>